<dbReference type="InterPro" id="IPR040079">
    <property type="entry name" value="Glutathione_S-Trfase"/>
</dbReference>
<feature type="domain" description="GST N-terminal" evidence="1">
    <location>
        <begin position="3"/>
        <end position="84"/>
    </location>
</feature>
<keyword evidence="3" id="KW-0808">Transferase</keyword>
<evidence type="ECO:0000313" key="4">
    <source>
        <dbReference type="Proteomes" id="UP001549320"/>
    </source>
</evidence>
<dbReference type="PROSITE" id="PS50404">
    <property type="entry name" value="GST_NTER"/>
    <property type="match status" value="1"/>
</dbReference>
<keyword evidence="4" id="KW-1185">Reference proteome</keyword>
<reference evidence="3 4" key="1">
    <citation type="submission" date="2024-06" db="EMBL/GenBank/DDBJ databases">
        <title>Sorghum-associated microbial communities from plants grown in Nebraska, USA.</title>
        <authorList>
            <person name="Schachtman D."/>
        </authorList>
    </citation>
    <scope>NUCLEOTIDE SEQUENCE [LARGE SCALE GENOMIC DNA]</scope>
    <source>
        <strain evidence="3 4">2709</strain>
    </source>
</reference>
<accession>A0ABV2Q5Z3</accession>
<organism evidence="3 4">
    <name type="scientific">Ottowia thiooxydans</name>
    <dbReference type="NCBI Taxonomy" id="219182"/>
    <lineage>
        <taxon>Bacteria</taxon>
        <taxon>Pseudomonadati</taxon>
        <taxon>Pseudomonadota</taxon>
        <taxon>Betaproteobacteria</taxon>
        <taxon>Burkholderiales</taxon>
        <taxon>Comamonadaceae</taxon>
        <taxon>Ottowia</taxon>
    </lineage>
</organism>
<dbReference type="InterPro" id="IPR036249">
    <property type="entry name" value="Thioredoxin-like_sf"/>
</dbReference>
<dbReference type="Proteomes" id="UP001549320">
    <property type="component" value="Unassembled WGS sequence"/>
</dbReference>
<protein>
    <submittedName>
        <fullName evidence="3">Glutathione S-transferase</fullName>
        <ecNumber evidence="3">2.5.1.18</ecNumber>
    </submittedName>
</protein>
<gene>
    <name evidence="3" type="ORF">ABIE13_001560</name>
</gene>
<dbReference type="RefSeq" id="WP_354442534.1">
    <property type="nucleotide sequence ID" value="NZ_JBEPSH010000003.1"/>
</dbReference>
<dbReference type="Gene3D" id="1.20.1050.10">
    <property type="match status" value="1"/>
</dbReference>
<dbReference type="GO" id="GO:0004364">
    <property type="term" value="F:glutathione transferase activity"/>
    <property type="evidence" value="ECO:0007669"/>
    <property type="project" value="UniProtKB-EC"/>
</dbReference>
<evidence type="ECO:0000259" key="2">
    <source>
        <dbReference type="PROSITE" id="PS50405"/>
    </source>
</evidence>
<dbReference type="PROSITE" id="PS50405">
    <property type="entry name" value="GST_CTER"/>
    <property type="match status" value="1"/>
</dbReference>
<evidence type="ECO:0000313" key="3">
    <source>
        <dbReference type="EMBL" id="MET4576451.1"/>
    </source>
</evidence>
<evidence type="ECO:0000259" key="1">
    <source>
        <dbReference type="PROSITE" id="PS50404"/>
    </source>
</evidence>
<dbReference type="SUPFAM" id="SSF47616">
    <property type="entry name" value="GST C-terminal domain-like"/>
    <property type="match status" value="1"/>
</dbReference>
<dbReference type="Pfam" id="PF13410">
    <property type="entry name" value="GST_C_2"/>
    <property type="match status" value="1"/>
</dbReference>
<proteinExistence type="predicted"/>
<dbReference type="InterPro" id="IPR036282">
    <property type="entry name" value="Glutathione-S-Trfase_C_sf"/>
</dbReference>
<dbReference type="InterPro" id="IPR004045">
    <property type="entry name" value="Glutathione_S-Trfase_N"/>
</dbReference>
<dbReference type="Gene3D" id="3.40.30.10">
    <property type="entry name" value="Glutaredoxin"/>
    <property type="match status" value="1"/>
</dbReference>
<dbReference type="CDD" id="cd03057">
    <property type="entry name" value="GST_N_Beta"/>
    <property type="match status" value="1"/>
</dbReference>
<sequence length="206" mass="22773">MTKSDTTLFFVPGTCAQAVLIALYEANADFNLKTLSFADNQQRSPEYLAINPKSRVPALVTPQGVLTEVPALLLYVAQTHPQANLAPLNDPFALARMQEFNAYLASTLHISHAHRPRASRWADDEAAQASMRAKVPQNMRDGFAVIENHYLGDKPWVMGDQFTVADGYLYTIAGWLESDAVDIAEFPRVAAHSARMRERASVKKLG</sequence>
<dbReference type="PANTHER" id="PTHR44051">
    <property type="entry name" value="GLUTATHIONE S-TRANSFERASE-RELATED"/>
    <property type="match status" value="1"/>
</dbReference>
<dbReference type="EC" id="2.5.1.18" evidence="3"/>
<dbReference type="SFLD" id="SFLDS00019">
    <property type="entry name" value="Glutathione_Transferase_(cytos"/>
    <property type="match status" value="1"/>
</dbReference>
<dbReference type="EMBL" id="JBEPSH010000003">
    <property type="protein sequence ID" value="MET4576451.1"/>
    <property type="molecule type" value="Genomic_DNA"/>
</dbReference>
<dbReference type="InterPro" id="IPR010987">
    <property type="entry name" value="Glutathione-S-Trfase_C-like"/>
</dbReference>
<dbReference type="Pfam" id="PF02798">
    <property type="entry name" value="GST_N"/>
    <property type="match status" value="1"/>
</dbReference>
<name>A0ABV2Q5Z3_9BURK</name>
<comment type="caution">
    <text evidence="3">The sequence shown here is derived from an EMBL/GenBank/DDBJ whole genome shotgun (WGS) entry which is preliminary data.</text>
</comment>
<dbReference type="PANTHER" id="PTHR44051:SF8">
    <property type="entry name" value="GLUTATHIONE S-TRANSFERASE GSTA"/>
    <property type="match status" value="1"/>
</dbReference>
<dbReference type="SUPFAM" id="SSF52833">
    <property type="entry name" value="Thioredoxin-like"/>
    <property type="match status" value="1"/>
</dbReference>
<dbReference type="SFLD" id="SFLDG01150">
    <property type="entry name" value="Main.1:_Beta-like"/>
    <property type="match status" value="1"/>
</dbReference>
<dbReference type="CDD" id="cd03188">
    <property type="entry name" value="GST_C_Beta"/>
    <property type="match status" value="1"/>
</dbReference>
<feature type="domain" description="GST C-terminal" evidence="2">
    <location>
        <begin position="90"/>
        <end position="206"/>
    </location>
</feature>
<dbReference type="SFLD" id="SFLDG00358">
    <property type="entry name" value="Main_(cytGST)"/>
    <property type="match status" value="1"/>
</dbReference>